<comment type="caution">
    <text evidence="3">The sequence shown here is derived from an EMBL/GenBank/DDBJ whole genome shotgun (WGS) entry which is preliminary data.</text>
</comment>
<evidence type="ECO:0000313" key="3">
    <source>
        <dbReference type="EMBL" id="MBK0396765.1"/>
    </source>
</evidence>
<feature type="signal peptide" evidence="1">
    <location>
        <begin position="1"/>
        <end position="26"/>
    </location>
</feature>
<reference evidence="3 4" key="1">
    <citation type="journal article" date="2021" name="Pathogens">
        <title>Isolation and Characterization of Kingella bonacorsii sp. nov., A Novel Kingella Species Detected in a Stable Periodontitis Subject.</title>
        <authorList>
            <person name="Antezack A."/>
            <person name="Boxberger M."/>
            <person name="Rolland C."/>
            <person name="Monnet-Corti V."/>
            <person name="La Scola B."/>
        </authorList>
    </citation>
    <scope>NUCLEOTIDE SEQUENCE [LARGE SCALE GENOMIC DNA]</scope>
    <source>
        <strain evidence="3 4">Marseille-Q4569</strain>
    </source>
</reference>
<dbReference type="Gene3D" id="3.10.450.40">
    <property type="match status" value="1"/>
</dbReference>
<accession>A0ABS1BU21</accession>
<dbReference type="EMBL" id="JAEHNZ010000003">
    <property type="protein sequence ID" value="MBK0396765.1"/>
    <property type="molecule type" value="Genomic_DNA"/>
</dbReference>
<evidence type="ECO:0000313" key="4">
    <source>
        <dbReference type="Proteomes" id="UP000614058"/>
    </source>
</evidence>
<keyword evidence="4" id="KW-1185">Reference proteome</keyword>
<evidence type="ECO:0000259" key="2">
    <source>
        <dbReference type="Pfam" id="PF03413"/>
    </source>
</evidence>
<gene>
    <name evidence="3" type="ORF">JDW22_09325</name>
</gene>
<organism evidence="3 4">
    <name type="scientific">Kingella bonacorsii</name>
    <dbReference type="NCBI Taxonomy" id="2796361"/>
    <lineage>
        <taxon>Bacteria</taxon>
        <taxon>Pseudomonadati</taxon>
        <taxon>Pseudomonadota</taxon>
        <taxon>Betaproteobacteria</taxon>
        <taxon>Neisseriales</taxon>
        <taxon>Neisseriaceae</taxon>
        <taxon>Kingella</taxon>
    </lineage>
</organism>
<evidence type="ECO:0000256" key="1">
    <source>
        <dbReference type="SAM" id="SignalP"/>
    </source>
</evidence>
<name>A0ABS1BU21_9NEIS</name>
<dbReference type="InterPro" id="IPR025711">
    <property type="entry name" value="PepSY"/>
</dbReference>
<dbReference type="Proteomes" id="UP000614058">
    <property type="component" value="Unassembled WGS sequence"/>
</dbReference>
<protein>
    <submittedName>
        <fullName evidence="3">PepSY domain-containing protein</fullName>
    </submittedName>
</protein>
<dbReference type="Pfam" id="PF03413">
    <property type="entry name" value="PepSY"/>
    <property type="match status" value="1"/>
</dbReference>
<keyword evidence="1" id="KW-0732">Signal</keyword>
<feature type="domain" description="PepSY" evidence="2">
    <location>
        <begin position="41"/>
        <end position="100"/>
    </location>
</feature>
<sequence>MKFNSRKTVAVLLATAFTVVATPALADGDYLHYEQNRASYITHEKAAQIAVAKVGSGQATEVEFDRSRNKPDHFDVDVRTANGQKYEVEVDAKTGAVLSSHLDD</sequence>
<proteinExistence type="predicted"/>
<feature type="chain" id="PRO_5045204629" evidence="1">
    <location>
        <begin position="27"/>
        <end position="104"/>
    </location>
</feature>
<dbReference type="RefSeq" id="WP_200522833.1">
    <property type="nucleotide sequence ID" value="NZ_JAEHNZ010000003.1"/>
</dbReference>